<evidence type="ECO:0000313" key="4">
    <source>
        <dbReference type="Proteomes" id="UP001479436"/>
    </source>
</evidence>
<evidence type="ECO:0000256" key="1">
    <source>
        <dbReference type="SAM" id="MobiDB-lite"/>
    </source>
</evidence>
<reference evidence="3 4" key="1">
    <citation type="submission" date="2023-04" db="EMBL/GenBank/DDBJ databases">
        <title>Genome of Basidiobolus ranarum AG-B5.</title>
        <authorList>
            <person name="Stajich J.E."/>
            <person name="Carter-House D."/>
            <person name="Gryganskyi A."/>
        </authorList>
    </citation>
    <scope>NUCLEOTIDE SEQUENCE [LARGE SCALE GENOMIC DNA]</scope>
    <source>
        <strain evidence="3 4">AG-B5</strain>
    </source>
</reference>
<accession>A0ABR2VLF5</accession>
<feature type="region of interest" description="Disordered" evidence="1">
    <location>
        <begin position="53"/>
        <end position="76"/>
    </location>
</feature>
<dbReference type="SUPFAM" id="SSF47095">
    <property type="entry name" value="HMG-box"/>
    <property type="match status" value="1"/>
</dbReference>
<dbReference type="Proteomes" id="UP001479436">
    <property type="component" value="Unassembled WGS sequence"/>
</dbReference>
<name>A0ABR2VLF5_9FUNG</name>
<evidence type="ECO:0000313" key="3">
    <source>
        <dbReference type="EMBL" id="KAK9675216.1"/>
    </source>
</evidence>
<dbReference type="CDD" id="cd00084">
    <property type="entry name" value="HMG-box_SF"/>
    <property type="match status" value="1"/>
</dbReference>
<comment type="caution">
    <text evidence="3">The sequence shown here is derived from an EMBL/GenBank/DDBJ whole genome shotgun (WGS) entry which is preliminary data.</text>
</comment>
<organism evidence="3 4">
    <name type="scientific">Basidiobolus ranarum</name>
    <dbReference type="NCBI Taxonomy" id="34480"/>
    <lineage>
        <taxon>Eukaryota</taxon>
        <taxon>Fungi</taxon>
        <taxon>Fungi incertae sedis</taxon>
        <taxon>Zoopagomycota</taxon>
        <taxon>Entomophthoromycotina</taxon>
        <taxon>Basidiobolomycetes</taxon>
        <taxon>Basidiobolales</taxon>
        <taxon>Basidiobolaceae</taxon>
        <taxon>Basidiobolus</taxon>
    </lineage>
</organism>
<dbReference type="EMBL" id="JASJQH010009709">
    <property type="protein sequence ID" value="KAK9675216.1"/>
    <property type="molecule type" value="Genomic_DNA"/>
</dbReference>
<dbReference type="Gene3D" id="1.10.30.10">
    <property type="entry name" value="High mobility group box domain"/>
    <property type="match status" value="1"/>
</dbReference>
<proteinExistence type="predicted"/>
<dbReference type="InterPro" id="IPR036910">
    <property type="entry name" value="HMG_box_dom_sf"/>
</dbReference>
<evidence type="ECO:0000259" key="2">
    <source>
        <dbReference type="Pfam" id="PF04690"/>
    </source>
</evidence>
<protein>
    <recommendedName>
        <fullName evidence="2">YABBY protein C-terminal domain-containing protein</fullName>
    </recommendedName>
</protein>
<feature type="compositionally biased region" description="Basic and acidic residues" evidence="1">
    <location>
        <begin position="61"/>
        <end position="76"/>
    </location>
</feature>
<gene>
    <name evidence="3" type="ORF">K7432_016582</name>
</gene>
<keyword evidence="4" id="KW-1185">Reference proteome</keyword>
<dbReference type="InterPro" id="IPR056775">
    <property type="entry name" value="YABBY_C"/>
</dbReference>
<dbReference type="Pfam" id="PF04690">
    <property type="entry name" value="YABBY"/>
    <property type="match status" value="1"/>
</dbReference>
<feature type="domain" description="YABBY protein C-terminal" evidence="2">
    <location>
        <begin position="16"/>
        <end position="57"/>
    </location>
</feature>
<sequence>MAREKTIKRTGGKKLSPYNRFMKTELPKVKAEDPSIVHKEAFKVVAARWKTAPENPINKKAVAESKDTKESKKEVK</sequence>